<dbReference type="Proteomes" id="UP001549921">
    <property type="component" value="Unassembled WGS sequence"/>
</dbReference>
<dbReference type="InterPro" id="IPR032727">
    <property type="entry name" value="CLAMP"/>
</dbReference>
<protein>
    <submittedName>
        <fullName evidence="1">Uncharacterized protein</fullName>
    </submittedName>
</protein>
<proteinExistence type="predicted"/>
<dbReference type="AlphaFoldDB" id="A0ABD0THS3"/>
<sequence>MEPADSKTSTESSKIDPVRMKAASAPIVPLKSEDKLKVQISAPSYLNSLKENDAPPFVRPGREARPHLLIGTFMNEDEAIEMIAALDADRELGLGKFLAHFLVEKKVTQNFNLSEKSFLIGFLSETIEYAARRDFSAFKLAVLITLYVDAHLYFKWYYWQAPAAVWFYFKEIMIRHTIEDSPDGQEVFEPEECYDIISHFHTVYITNLPLVHIMTFGAYRLKFLWPFKPK</sequence>
<evidence type="ECO:0000313" key="1">
    <source>
        <dbReference type="EMBL" id="KAL0848830.1"/>
    </source>
</evidence>
<evidence type="ECO:0000313" key="2">
    <source>
        <dbReference type="Proteomes" id="UP001549921"/>
    </source>
</evidence>
<dbReference type="EMBL" id="JBEDNZ010000004">
    <property type="protein sequence ID" value="KAL0848830.1"/>
    <property type="molecule type" value="Genomic_DNA"/>
</dbReference>
<accession>A0ABD0THS3</accession>
<dbReference type="Pfam" id="PF14769">
    <property type="entry name" value="CLAMP"/>
    <property type="match status" value="1"/>
</dbReference>
<gene>
    <name evidence="1" type="ORF">ABMA28_013251</name>
</gene>
<organism evidence="1 2">
    <name type="scientific">Loxostege sticticalis</name>
    <name type="common">Beet webworm moth</name>
    <dbReference type="NCBI Taxonomy" id="481309"/>
    <lineage>
        <taxon>Eukaryota</taxon>
        <taxon>Metazoa</taxon>
        <taxon>Ecdysozoa</taxon>
        <taxon>Arthropoda</taxon>
        <taxon>Hexapoda</taxon>
        <taxon>Insecta</taxon>
        <taxon>Pterygota</taxon>
        <taxon>Neoptera</taxon>
        <taxon>Endopterygota</taxon>
        <taxon>Lepidoptera</taxon>
        <taxon>Glossata</taxon>
        <taxon>Ditrysia</taxon>
        <taxon>Pyraloidea</taxon>
        <taxon>Crambidae</taxon>
        <taxon>Pyraustinae</taxon>
        <taxon>Loxostege</taxon>
    </lineage>
</organism>
<reference evidence="1 2" key="1">
    <citation type="submission" date="2024-06" db="EMBL/GenBank/DDBJ databases">
        <title>A chromosome-level genome assembly of beet webworm, Loxostege sticticalis.</title>
        <authorList>
            <person name="Zhang Y."/>
        </authorList>
    </citation>
    <scope>NUCLEOTIDE SEQUENCE [LARGE SCALE GENOMIC DNA]</scope>
    <source>
        <strain evidence="1">AQ028</strain>
        <tissue evidence="1">Male pupae</tissue>
    </source>
</reference>
<name>A0ABD0THS3_LOXSC</name>
<comment type="caution">
    <text evidence="1">The sequence shown here is derived from an EMBL/GenBank/DDBJ whole genome shotgun (WGS) entry which is preliminary data.</text>
</comment>